<dbReference type="Proteomes" id="UP001060170">
    <property type="component" value="Chromosome 9"/>
</dbReference>
<reference evidence="2" key="1">
    <citation type="journal article" date="2018" name="BMC Genomics">
        <title>Genomic insights into host adaptation between the wheat stripe rust pathogen (Puccinia striiformis f. sp. tritici) and the barley stripe rust pathogen (Puccinia striiformis f. sp. hordei).</title>
        <authorList>
            <person name="Xia C."/>
            <person name="Wang M."/>
            <person name="Yin C."/>
            <person name="Cornejo O.E."/>
            <person name="Hulbert S.H."/>
            <person name="Chen X."/>
        </authorList>
    </citation>
    <scope>NUCLEOTIDE SEQUENCE [LARGE SCALE GENOMIC DNA]</scope>
    <source>
        <strain evidence="2">93-210</strain>
    </source>
</reference>
<organism evidence="1 2">
    <name type="scientific">Puccinia striiformis f. sp. tritici</name>
    <dbReference type="NCBI Taxonomy" id="168172"/>
    <lineage>
        <taxon>Eukaryota</taxon>
        <taxon>Fungi</taxon>
        <taxon>Dikarya</taxon>
        <taxon>Basidiomycota</taxon>
        <taxon>Pucciniomycotina</taxon>
        <taxon>Pucciniomycetes</taxon>
        <taxon>Pucciniales</taxon>
        <taxon>Pucciniaceae</taxon>
        <taxon>Puccinia</taxon>
    </lineage>
</organism>
<gene>
    <name evidence="1" type="ORF">MJO28_009444</name>
</gene>
<accession>A0ACC0E745</accession>
<name>A0ACC0E745_9BASI</name>
<proteinExistence type="predicted"/>
<evidence type="ECO:0000313" key="2">
    <source>
        <dbReference type="Proteomes" id="UP001060170"/>
    </source>
</evidence>
<comment type="caution">
    <text evidence="1">The sequence shown here is derived from an EMBL/GenBank/DDBJ whole genome shotgun (WGS) entry which is preliminary data.</text>
</comment>
<sequence>MRVHEMLQLCILASSGAVRVALGVGGGSTIGQALEHSDMECDHTVKQLADGDSRRSNPMQFGSSATNEMATDHGWRDLAEKRKYEDMDHTIDSILRPGRSFSIPLLHDGGGSNTLDHKKPKTGSVSFSEEIYNMEKCRIQTLEDWKSWKDHTLKLKIDSVEKYHISDKLDSMINIMELFFERRFRESSGHKDVFPVYFSNGEAQKEFIRTSLEFGKMLKNLKSIDFQMRSSILSKWYDLMLKFLSDFQKHGIFSNSLLSQFLNDKMGVDFISDVINNKRFPLFVVSEYLNFNIKKSLQQDLSTKGMTNMLHLLSDETWNHIQFRYSFLSLENNMRAGSTSAKFIKIYDDFLKLAQPDKLKTLGSSGMDNLFTDLIEYISSMTKDEVTEIKPQTLYEFKVSYNMLRFVLTHSKQHISPHLMDEFKGSITFFQVKLFEEMFGMLTNIFHAVYIRAKVVLHNIVGEESDLKDIAEFLKTLQKVSSCFSDSNEDERIFNFDVTDQEKYKQFTFEANFPERLHEIVSYLKSNIPSRLENGSEEVEKSIVECLAQYQRYQFQIKELQLFQTRNGQAQDPNSSEVTFSSVGNAFRMGCKHIKRFETELLQHINNNPLLFNCKSFHARK</sequence>
<dbReference type="EMBL" id="CM045873">
    <property type="protein sequence ID" value="KAI7947536.1"/>
    <property type="molecule type" value="Genomic_DNA"/>
</dbReference>
<reference evidence="1 2" key="3">
    <citation type="journal article" date="2022" name="Microbiol. Spectr.">
        <title>Folding features and dynamics of 3D genome architecture in plant fungal pathogens.</title>
        <authorList>
            <person name="Xia C."/>
        </authorList>
    </citation>
    <scope>NUCLEOTIDE SEQUENCE [LARGE SCALE GENOMIC DNA]</scope>
    <source>
        <strain evidence="1 2">93-210</strain>
    </source>
</reference>
<protein>
    <submittedName>
        <fullName evidence="1">Uncharacterized protein</fullName>
    </submittedName>
</protein>
<reference evidence="2" key="2">
    <citation type="journal article" date="2018" name="Mol. Plant Microbe Interact.">
        <title>Genome sequence resources for the wheat stripe rust pathogen (Puccinia striiformis f. sp. tritici) and the barley stripe rust pathogen (Puccinia striiformis f. sp. hordei).</title>
        <authorList>
            <person name="Xia C."/>
            <person name="Wang M."/>
            <person name="Yin C."/>
            <person name="Cornejo O.E."/>
            <person name="Hulbert S.H."/>
            <person name="Chen X."/>
        </authorList>
    </citation>
    <scope>NUCLEOTIDE SEQUENCE [LARGE SCALE GENOMIC DNA]</scope>
    <source>
        <strain evidence="2">93-210</strain>
    </source>
</reference>
<evidence type="ECO:0000313" key="1">
    <source>
        <dbReference type="EMBL" id="KAI7947536.1"/>
    </source>
</evidence>
<keyword evidence="2" id="KW-1185">Reference proteome</keyword>